<dbReference type="GO" id="GO:0046872">
    <property type="term" value="F:metal ion binding"/>
    <property type="evidence" value="ECO:0007669"/>
    <property type="project" value="UniProtKB-KW"/>
</dbReference>
<dbReference type="PROSITE" id="PS50092">
    <property type="entry name" value="TSP1"/>
    <property type="match status" value="3"/>
</dbReference>
<evidence type="ECO:0000256" key="7">
    <source>
        <dbReference type="ARBA" id="ARBA00023180"/>
    </source>
</evidence>
<organism evidence="11 12">
    <name type="scientific">Stylophora pistillata</name>
    <name type="common">Smooth cauliflower coral</name>
    <dbReference type="NCBI Taxonomy" id="50429"/>
    <lineage>
        <taxon>Eukaryota</taxon>
        <taxon>Metazoa</taxon>
        <taxon>Cnidaria</taxon>
        <taxon>Anthozoa</taxon>
        <taxon>Hexacorallia</taxon>
        <taxon>Scleractinia</taxon>
        <taxon>Astrocoeniina</taxon>
        <taxon>Pocilloporidae</taxon>
        <taxon>Stylophora</taxon>
    </lineage>
</organism>
<dbReference type="GO" id="GO:0030198">
    <property type="term" value="P:extracellular matrix organization"/>
    <property type="evidence" value="ECO:0007669"/>
    <property type="project" value="InterPro"/>
</dbReference>
<keyword evidence="6 8" id="KW-1015">Disulfide bond</keyword>
<feature type="domain" description="ADAMTS/ADAMTS-like Spacer 1" evidence="9">
    <location>
        <begin position="213"/>
        <end position="311"/>
    </location>
</feature>
<accession>A0A2B4SS71</accession>
<protein>
    <submittedName>
        <fullName evidence="11">A disintegrin and metalloproteinase with thrombospondin motifs 16</fullName>
    </submittedName>
</protein>
<dbReference type="InterPro" id="IPR000884">
    <property type="entry name" value="TSP1_rpt"/>
</dbReference>
<evidence type="ECO:0000256" key="3">
    <source>
        <dbReference type="ARBA" id="ARBA00022723"/>
    </source>
</evidence>
<dbReference type="GO" id="GO:0007229">
    <property type="term" value="P:integrin-mediated signaling pathway"/>
    <property type="evidence" value="ECO:0007669"/>
    <property type="project" value="UniProtKB-KW"/>
</dbReference>
<dbReference type="Gene3D" id="2.60.120.830">
    <property type="match status" value="1"/>
</dbReference>
<dbReference type="Gene3D" id="3.40.1620.60">
    <property type="match status" value="1"/>
</dbReference>
<evidence type="ECO:0000313" key="11">
    <source>
        <dbReference type="EMBL" id="PFX32206.1"/>
    </source>
</evidence>
<dbReference type="Pfam" id="PF00090">
    <property type="entry name" value="TSP_1"/>
    <property type="match status" value="1"/>
</dbReference>
<evidence type="ECO:0000259" key="9">
    <source>
        <dbReference type="Pfam" id="PF05986"/>
    </source>
</evidence>
<evidence type="ECO:0000256" key="6">
    <source>
        <dbReference type="ARBA" id="ARBA00023157"/>
    </source>
</evidence>
<dbReference type="FunFam" id="2.20.100.10:FF:000001">
    <property type="entry name" value="semaphorin-5A isoform X1"/>
    <property type="match status" value="1"/>
</dbReference>
<dbReference type="InterPro" id="IPR010294">
    <property type="entry name" value="ADAMTS_spacer1"/>
</dbReference>
<comment type="subcellular location">
    <subcellularLocation>
        <location evidence="1">Secreted</location>
    </subcellularLocation>
</comment>
<dbReference type="PRINTS" id="PR01857">
    <property type="entry name" value="ADAMTSFAMILY"/>
</dbReference>
<keyword evidence="12" id="KW-1185">Reference proteome</keyword>
<evidence type="ECO:0000256" key="5">
    <source>
        <dbReference type="ARBA" id="ARBA00022833"/>
    </source>
</evidence>
<keyword evidence="11" id="KW-0401">Integrin</keyword>
<evidence type="ECO:0000313" key="12">
    <source>
        <dbReference type="Proteomes" id="UP000225706"/>
    </source>
</evidence>
<dbReference type="Gene3D" id="2.20.100.10">
    <property type="entry name" value="Thrombospondin type-1 (TSP1) repeat"/>
    <property type="match status" value="4"/>
</dbReference>
<feature type="disulfide bond" evidence="8">
    <location>
        <begin position="92"/>
        <end position="104"/>
    </location>
</feature>
<dbReference type="EMBL" id="LSMT01000026">
    <property type="protein sequence ID" value="PFX32206.1"/>
    <property type="molecule type" value="Genomic_DNA"/>
</dbReference>
<name>A0A2B4SS71_STYPI</name>
<feature type="disulfide bond" evidence="8">
    <location>
        <begin position="81"/>
        <end position="120"/>
    </location>
</feature>
<dbReference type="GO" id="GO:0031012">
    <property type="term" value="C:extracellular matrix"/>
    <property type="evidence" value="ECO:0007669"/>
    <property type="project" value="TreeGrafter"/>
</dbReference>
<feature type="domain" description="ADAMTS cysteine-rich" evidence="10">
    <location>
        <begin position="15"/>
        <end position="54"/>
    </location>
</feature>
<dbReference type="PANTHER" id="PTHR13723:SF200">
    <property type="entry name" value="ADAM METALLOPEPTIDASE WITH THROMBOSPONDIN TYPE 1 MOTIF B, ISOFORM B"/>
    <property type="match status" value="1"/>
</dbReference>
<dbReference type="SUPFAM" id="SSF82895">
    <property type="entry name" value="TSP-1 type 1 repeat"/>
    <property type="match status" value="4"/>
</dbReference>
<dbReference type="PANTHER" id="PTHR13723">
    <property type="entry name" value="ADAMTS A DISINTEGRIN AND METALLOPROTEASE WITH THROMBOSPONDIN MOTIFS PROTEASE"/>
    <property type="match status" value="1"/>
</dbReference>
<gene>
    <name evidence="11" type="primary">Adamts16</name>
    <name evidence="11" type="ORF">AWC38_SpisGene2986</name>
</gene>
<dbReference type="InterPro" id="IPR050439">
    <property type="entry name" value="ADAMTS_ADAMTS-like"/>
</dbReference>
<dbReference type="Pfam" id="PF05986">
    <property type="entry name" value="ADAMTS_spacer1"/>
    <property type="match status" value="1"/>
</dbReference>
<proteinExistence type="predicted"/>
<keyword evidence="4" id="KW-0378">Hydrolase</keyword>
<evidence type="ECO:0000256" key="2">
    <source>
        <dbReference type="ARBA" id="ARBA00022525"/>
    </source>
</evidence>
<dbReference type="Pfam" id="PF17771">
    <property type="entry name" value="ADAMTS_CR_2"/>
    <property type="match status" value="1"/>
</dbReference>
<dbReference type="Pfam" id="PF19030">
    <property type="entry name" value="TSP1_ADAMTS"/>
    <property type="match status" value="3"/>
</dbReference>
<evidence type="ECO:0000256" key="8">
    <source>
        <dbReference type="PIRSR" id="PIRSR613273-3"/>
    </source>
</evidence>
<reference evidence="12" key="1">
    <citation type="journal article" date="2017" name="bioRxiv">
        <title>Comparative analysis of the genomes of Stylophora pistillata and Acropora digitifera provides evidence for extensive differences between species of corals.</title>
        <authorList>
            <person name="Voolstra C.R."/>
            <person name="Li Y."/>
            <person name="Liew Y.J."/>
            <person name="Baumgarten S."/>
            <person name="Zoccola D."/>
            <person name="Flot J.-F."/>
            <person name="Tambutte S."/>
            <person name="Allemand D."/>
            <person name="Aranda M."/>
        </authorList>
    </citation>
    <scope>NUCLEOTIDE SEQUENCE [LARGE SCALE GENOMIC DNA]</scope>
</reference>
<feature type="disulfide bond" evidence="8">
    <location>
        <begin position="77"/>
        <end position="115"/>
    </location>
</feature>
<dbReference type="SMART" id="SM00209">
    <property type="entry name" value="TSP1"/>
    <property type="match status" value="4"/>
</dbReference>
<dbReference type="InterPro" id="IPR036383">
    <property type="entry name" value="TSP1_rpt_sf"/>
</dbReference>
<dbReference type="GO" id="GO:0006508">
    <property type="term" value="P:proteolysis"/>
    <property type="evidence" value="ECO:0007669"/>
    <property type="project" value="TreeGrafter"/>
</dbReference>
<dbReference type="Proteomes" id="UP000225706">
    <property type="component" value="Unassembled WGS sequence"/>
</dbReference>
<comment type="caution">
    <text evidence="11">The sequence shown here is derived from an EMBL/GenBank/DDBJ whole genome shotgun (WGS) entry which is preliminary data.</text>
</comment>
<evidence type="ECO:0000259" key="10">
    <source>
        <dbReference type="Pfam" id="PF17771"/>
    </source>
</evidence>
<dbReference type="OrthoDB" id="412680at2759"/>
<dbReference type="InterPro" id="IPR013273">
    <property type="entry name" value="ADAMTS/ADAMTS-like"/>
</dbReference>
<sequence>MTNTLYTSSDIIACEGRCGALFCERKGGSCFSRSSPIAEGTLCGVKKICLAGHCRHEPRVPLPIDGGWGSWGPYEVCTRTCGGGVRYRSRQCNNPVPKFYGETCEGSTKGHFELCNTQECSVDRFRHHQCEAHNTDSTKYHPHFLGGSSKCTLACVTGSRGDYFGDVKDGTRCEGNKNVFDVCIGGKCVPVGCDKKLRSGNVFDRCRNNGDIMFTIPKGATNVQIQESNKSINFLSIKSTKAVKAVDYYVPVPSWTNTYAAAGTSIYHYMKGYIDAELITIRGPTNEDLDAMYVYSGRHGNPGISYSYYVPGNGKSTTFKWNQTIDSECSTTCAGGVQIIKATCHREDDASEVSAVYCDNNTKPAESKPCNLAPCPKEYKLGAWSPCSEFCGGGQQQRNFTCVQVITQKYTKILPAPSCNHLSKPGSSKNCNNIDCMPQWVTGEWTQCSVPCGGGGTKTRRVECKRKLSNGSWIALPDDQCTEKPSSQISCNHVPCYKWRVQYPCASCGGSNMSYFPIGCFKDKHSSERPLEKLVANLRGGIDWYHMEKTIRKCAKDAWSKHYDVFGIQFYGECWSGAEGYKTYDKDGFNLQGCWEGVGKSSNNYVYAFTSMVTQPRVDCIYTANGQIVPDDKCTASRPSPKMKRCSDACRT</sequence>
<keyword evidence="7" id="KW-0325">Glycoprotein</keyword>
<feature type="disulfide bond" evidence="8">
    <location>
        <begin position="18"/>
        <end position="49"/>
    </location>
</feature>
<keyword evidence="5" id="KW-0862">Zinc</keyword>
<keyword evidence="2" id="KW-0964">Secreted</keyword>
<dbReference type="GO" id="GO:0004222">
    <property type="term" value="F:metalloendopeptidase activity"/>
    <property type="evidence" value="ECO:0007669"/>
    <property type="project" value="TreeGrafter"/>
</dbReference>
<dbReference type="AlphaFoldDB" id="A0A2B4SS71"/>
<keyword evidence="3" id="KW-0479">Metal-binding</keyword>
<dbReference type="GO" id="GO:0005576">
    <property type="term" value="C:extracellular region"/>
    <property type="evidence" value="ECO:0007669"/>
    <property type="project" value="UniProtKB-SubCell"/>
</dbReference>
<dbReference type="InterPro" id="IPR041645">
    <property type="entry name" value="ADAMTS_CR_2"/>
</dbReference>
<evidence type="ECO:0000256" key="1">
    <source>
        <dbReference type="ARBA" id="ARBA00004613"/>
    </source>
</evidence>
<evidence type="ECO:0000256" key="4">
    <source>
        <dbReference type="ARBA" id="ARBA00022801"/>
    </source>
</evidence>
<feature type="disulfide bond" evidence="8">
    <location>
        <begin position="43"/>
        <end position="54"/>
    </location>
</feature>